<dbReference type="NCBIfam" id="NF006942">
    <property type="entry name" value="PRK09424.1"/>
    <property type="match status" value="1"/>
</dbReference>
<keyword evidence="5" id="KW-1003">Cell membrane</keyword>
<dbReference type="EMBL" id="CP011125">
    <property type="protein sequence ID" value="AKF03963.1"/>
    <property type="molecule type" value="Genomic_DNA"/>
</dbReference>
<evidence type="ECO:0000256" key="17">
    <source>
        <dbReference type="ARBA" id="ARBA00083734"/>
    </source>
</evidence>
<feature type="region of interest" description="Disordered" evidence="18">
    <location>
        <begin position="381"/>
        <end position="430"/>
    </location>
</feature>
<evidence type="ECO:0000256" key="16">
    <source>
        <dbReference type="ARBA" id="ARBA00079788"/>
    </source>
</evidence>
<comment type="catalytic activity">
    <reaction evidence="14">
        <text>NAD(+) + NADPH + H(+)(in) = NADH + NADP(+) + H(+)(out)</text>
        <dbReference type="Rhea" id="RHEA:47992"/>
        <dbReference type="ChEBI" id="CHEBI:15378"/>
        <dbReference type="ChEBI" id="CHEBI:57540"/>
        <dbReference type="ChEBI" id="CHEBI:57783"/>
        <dbReference type="ChEBI" id="CHEBI:57945"/>
        <dbReference type="ChEBI" id="CHEBI:58349"/>
        <dbReference type="EC" id="7.1.1.1"/>
    </reaction>
</comment>
<dbReference type="GO" id="GO:0006740">
    <property type="term" value="P:NADPH regeneration"/>
    <property type="evidence" value="ECO:0007669"/>
    <property type="project" value="TreeGrafter"/>
</dbReference>
<evidence type="ECO:0000313" key="22">
    <source>
        <dbReference type="EMBL" id="AKF03963.1"/>
    </source>
</evidence>
<keyword evidence="6" id="KW-0997">Cell inner membrane</keyword>
<dbReference type="EC" id="7.1.1.1" evidence="4"/>
<feature type="transmembrane region" description="Helical" evidence="19">
    <location>
        <begin position="436"/>
        <end position="456"/>
    </location>
</feature>
<dbReference type="InterPro" id="IPR007886">
    <property type="entry name" value="AlaDH/PNT_N"/>
</dbReference>
<gene>
    <name evidence="22" type="ORF">DB32_001112</name>
</gene>
<keyword evidence="10" id="KW-1278">Translocase</keyword>
<evidence type="ECO:0000313" key="23">
    <source>
        <dbReference type="Proteomes" id="UP000034883"/>
    </source>
</evidence>
<organism evidence="22 23">
    <name type="scientific">Sandaracinus amylolyticus</name>
    <dbReference type="NCBI Taxonomy" id="927083"/>
    <lineage>
        <taxon>Bacteria</taxon>
        <taxon>Pseudomonadati</taxon>
        <taxon>Myxococcota</taxon>
        <taxon>Polyangia</taxon>
        <taxon>Polyangiales</taxon>
        <taxon>Sandaracinaceae</taxon>
        <taxon>Sandaracinus</taxon>
    </lineage>
</organism>
<dbReference type="CDD" id="cd05304">
    <property type="entry name" value="Rubrum_tdh"/>
    <property type="match status" value="1"/>
</dbReference>
<evidence type="ECO:0000259" key="20">
    <source>
        <dbReference type="SMART" id="SM01002"/>
    </source>
</evidence>
<feature type="domain" description="Alanine dehydrogenase/pyridine nucleotide transhydrogenase N-terminal" evidence="21">
    <location>
        <begin position="23"/>
        <end position="157"/>
    </location>
</feature>
<evidence type="ECO:0000256" key="4">
    <source>
        <dbReference type="ARBA" id="ARBA00012943"/>
    </source>
</evidence>
<evidence type="ECO:0000256" key="9">
    <source>
        <dbReference type="ARBA" id="ARBA00022857"/>
    </source>
</evidence>
<dbReference type="Pfam" id="PF05222">
    <property type="entry name" value="AlaDh_PNT_N"/>
    <property type="match status" value="1"/>
</dbReference>
<evidence type="ECO:0000256" key="11">
    <source>
        <dbReference type="ARBA" id="ARBA00022989"/>
    </source>
</evidence>
<comment type="similarity">
    <text evidence="3">Belongs to the AlaDH/PNT family.</text>
</comment>
<comment type="function">
    <text evidence="1">The transhydrogenation between NADH and NADP is coupled to respiration and ATP hydrolysis and functions as a proton pump across the membrane.</text>
</comment>
<keyword evidence="9" id="KW-0521">NADP</keyword>
<evidence type="ECO:0000256" key="19">
    <source>
        <dbReference type="SAM" id="Phobius"/>
    </source>
</evidence>
<dbReference type="STRING" id="927083.DB32_001112"/>
<dbReference type="SMART" id="SM01002">
    <property type="entry name" value="AlaDh_PNT_C"/>
    <property type="match status" value="1"/>
</dbReference>
<evidence type="ECO:0000256" key="2">
    <source>
        <dbReference type="ARBA" id="ARBA00004429"/>
    </source>
</evidence>
<evidence type="ECO:0000256" key="6">
    <source>
        <dbReference type="ARBA" id="ARBA00022519"/>
    </source>
</evidence>
<evidence type="ECO:0000256" key="3">
    <source>
        <dbReference type="ARBA" id="ARBA00005689"/>
    </source>
</evidence>
<evidence type="ECO:0000256" key="12">
    <source>
        <dbReference type="ARBA" id="ARBA00023027"/>
    </source>
</evidence>
<evidence type="ECO:0000256" key="15">
    <source>
        <dbReference type="ARBA" id="ARBA00071831"/>
    </source>
</evidence>
<evidence type="ECO:0000256" key="5">
    <source>
        <dbReference type="ARBA" id="ARBA00022475"/>
    </source>
</evidence>
<dbReference type="AlphaFoldDB" id="A0A0F6YGR2"/>
<evidence type="ECO:0000256" key="13">
    <source>
        <dbReference type="ARBA" id="ARBA00023136"/>
    </source>
</evidence>
<name>A0A0F6YGR2_9BACT</name>
<feature type="transmembrane region" description="Helical" evidence="19">
    <location>
        <begin position="462"/>
        <end position="483"/>
    </location>
</feature>
<keyword evidence="7 19" id="KW-0812">Transmembrane</keyword>
<proteinExistence type="inferred from homology"/>
<evidence type="ECO:0000256" key="18">
    <source>
        <dbReference type="SAM" id="MobiDB-lite"/>
    </source>
</evidence>
<feature type="domain" description="Alanine dehydrogenase/pyridine nucleotide transhydrogenase NAD(H)-binding" evidence="20">
    <location>
        <begin position="166"/>
        <end position="330"/>
    </location>
</feature>
<evidence type="ECO:0000256" key="7">
    <source>
        <dbReference type="ARBA" id="ARBA00022692"/>
    </source>
</evidence>
<evidence type="ECO:0000256" key="1">
    <source>
        <dbReference type="ARBA" id="ARBA00003943"/>
    </source>
</evidence>
<dbReference type="FunFam" id="3.40.50.720:FF:000028">
    <property type="entry name" value="NAD(P) transhydrogenase subunit alpha"/>
    <property type="match status" value="1"/>
</dbReference>
<dbReference type="SUPFAM" id="SSF51735">
    <property type="entry name" value="NAD(P)-binding Rossmann-fold domains"/>
    <property type="match status" value="1"/>
</dbReference>
<keyword evidence="23" id="KW-1185">Reference proteome</keyword>
<dbReference type="InterPro" id="IPR026255">
    <property type="entry name" value="NADP_transhyd_a"/>
</dbReference>
<dbReference type="InterPro" id="IPR024605">
    <property type="entry name" value="NADP_transhyd_a_C"/>
</dbReference>
<evidence type="ECO:0000256" key="8">
    <source>
        <dbReference type="ARBA" id="ARBA00022741"/>
    </source>
</evidence>
<accession>A0A0F6YGR2</accession>
<dbReference type="Proteomes" id="UP000034883">
    <property type="component" value="Chromosome"/>
</dbReference>
<dbReference type="NCBIfam" id="TIGR00561">
    <property type="entry name" value="pntA"/>
    <property type="match status" value="1"/>
</dbReference>
<dbReference type="SMART" id="SM01003">
    <property type="entry name" value="AlaDh_PNT_N"/>
    <property type="match status" value="1"/>
</dbReference>
<evidence type="ECO:0000259" key="21">
    <source>
        <dbReference type="SMART" id="SM01003"/>
    </source>
</evidence>
<dbReference type="PANTHER" id="PTHR10160:SF19">
    <property type="entry name" value="PROTON-TRANSLOCATING NAD(P)(+) TRANSHYDROGENASE"/>
    <property type="match status" value="1"/>
</dbReference>
<dbReference type="PIRSF" id="PIRSF000203">
    <property type="entry name" value="NADP_transhydrogenase_alpha"/>
    <property type="match status" value="1"/>
</dbReference>
<dbReference type="Gene3D" id="3.40.50.720">
    <property type="entry name" value="NAD(P)-binding Rossmann-like Domain"/>
    <property type="match status" value="2"/>
</dbReference>
<comment type="subcellular location">
    <subcellularLocation>
        <location evidence="2">Cell inner membrane</location>
        <topology evidence="2">Multi-pass membrane protein</topology>
    </subcellularLocation>
</comment>
<dbReference type="GO" id="GO:0008750">
    <property type="term" value="F:proton-translocating NAD(P)+ transhydrogenase activity"/>
    <property type="evidence" value="ECO:0007669"/>
    <property type="project" value="UniProtKB-EC"/>
</dbReference>
<evidence type="ECO:0000256" key="14">
    <source>
        <dbReference type="ARBA" id="ARBA00048202"/>
    </source>
</evidence>
<dbReference type="Pfam" id="PF12769">
    <property type="entry name" value="PNTB_4TM"/>
    <property type="match status" value="1"/>
</dbReference>
<keyword evidence="13 19" id="KW-0472">Membrane</keyword>
<dbReference type="SUPFAM" id="SSF52283">
    <property type="entry name" value="Formate/glycerate dehydrogenase catalytic domain-like"/>
    <property type="match status" value="1"/>
</dbReference>
<dbReference type="PANTHER" id="PTHR10160">
    <property type="entry name" value="NAD(P) TRANSHYDROGENASE"/>
    <property type="match status" value="1"/>
</dbReference>
<dbReference type="GO" id="GO:0050661">
    <property type="term" value="F:NADP binding"/>
    <property type="evidence" value="ECO:0007669"/>
    <property type="project" value="TreeGrafter"/>
</dbReference>
<reference evidence="22 23" key="1">
    <citation type="submission" date="2015-03" db="EMBL/GenBank/DDBJ databases">
        <title>Genome assembly of Sandaracinus amylolyticus DSM 53668.</title>
        <authorList>
            <person name="Sharma G."/>
            <person name="Subramanian S."/>
        </authorList>
    </citation>
    <scope>NUCLEOTIDE SEQUENCE [LARGE SCALE GENOMIC DNA]</scope>
    <source>
        <strain evidence="22 23">DSM 53668</strain>
    </source>
</reference>
<dbReference type="InterPro" id="IPR007698">
    <property type="entry name" value="AlaDH/PNT_NAD(H)-bd"/>
</dbReference>
<evidence type="ECO:0000256" key="10">
    <source>
        <dbReference type="ARBA" id="ARBA00022967"/>
    </source>
</evidence>
<keyword evidence="8" id="KW-0547">Nucleotide-binding</keyword>
<dbReference type="GO" id="GO:0005886">
    <property type="term" value="C:plasma membrane"/>
    <property type="evidence" value="ECO:0007669"/>
    <property type="project" value="UniProtKB-SubCell"/>
</dbReference>
<keyword evidence="12" id="KW-0520">NAD</keyword>
<dbReference type="InterPro" id="IPR036291">
    <property type="entry name" value="NAD(P)-bd_dom_sf"/>
</dbReference>
<dbReference type="KEGG" id="samy:DB32_001112"/>
<protein>
    <recommendedName>
        <fullName evidence="15">NAD(P) transhydrogenase subunit alpha</fullName>
        <ecNumber evidence="4">7.1.1.1</ecNumber>
    </recommendedName>
    <alternativeName>
        <fullName evidence="17">Nicotinamide nucleotide transhydrogenase subunit alpha</fullName>
    </alternativeName>
    <alternativeName>
        <fullName evidence="16">Pyridine nucleotide transhydrogenase subunit alpha</fullName>
    </alternativeName>
</protein>
<feature type="transmembrane region" description="Helical" evidence="19">
    <location>
        <begin position="515"/>
        <end position="537"/>
    </location>
</feature>
<dbReference type="Pfam" id="PF01262">
    <property type="entry name" value="AlaDh_PNT_C"/>
    <property type="match status" value="1"/>
</dbReference>
<sequence length="563" mass="59526">MMLAVGSSSHRSSRGRGCAIRIGIPRETRDRERRIAATPESVVKLRELGFDVLVERGAGREAGHDDEAYVAAGATLGDTREALGESDVVLKVRPPTDEEARALREGAVLISLVQPERHPDLVATLAARKVSALALERVPRVTRAQKMDVLSSQANLAGYRAVVEAAAHYQGFFGPQVTAAGTTRPARVLVIGAGVAGLAAIGAARALGAEVRAFDTRAAAREQVESLGAKFLEVELKESGEGAGGYAKVMSEEFIEAEMRLFRAQAAEVNVIVTTALVPGAKAPLLVPRDVVEALEPGSIVVDMAAEQGGNCELCVPDQVVDHGGVKILGFTDLASRMARAASKFFAMNLVHLVAEMRDPIAPGVLRVDLENDVIRPAMLTHGGEVLPPPPRKEPSPATPAPVAKTEREPSKSTRPPPPEGSKPRQTEILNPARRAWGTTLAGMAIIGALFALGRFAPGDFLQHFTVFILACFVGWQVIWSVTPALHTPLMSVTNAISGIIVVGGMLQIGEHVDLASVLGAIAVLVAAINVSGGFLVTHRMLRMFRKDESASSSAPKKGGHGR</sequence>
<keyword evidence="11 19" id="KW-1133">Transmembrane helix</keyword>